<protein>
    <submittedName>
        <fullName evidence="3">Uncharacterized protein</fullName>
    </submittedName>
</protein>
<organism evidence="3 4">
    <name type="scientific">Rehmannia glutinosa</name>
    <name type="common">Chinese foxglove</name>
    <dbReference type="NCBI Taxonomy" id="99300"/>
    <lineage>
        <taxon>Eukaryota</taxon>
        <taxon>Viridiplantae</taxon>
        <taxon>Streptophyta</taxon>
        <taxon>Embryophyta</taxon>
        <taxon>Tracheophyta</taxon>
        <taxon>Spermatophyta</taxon>
        <taxon>Magnoliopsida</taxon>
        <taxon>eudicotyledons</taxon>
        <taxon>Gunneridae</taxon>
        <taxon>Pentapetalae</taxon>
        <taxon>asterids</taxon>
        <taxon>lamiids</taxon>
        <taxon>Lamiales</taxon>
        <taxon>Orobanchaceae</taxon>
        <taxon>Rehmannieae</taxon>
        <taxon>Rehmannia</taxon>
    </lineage>
</organism>
<feature type="domain" description="Transposase MuDR plant" evidence="1">
    <location>
        <begin position="157"/>
        <end position="218"/>
    </location>
</feature>
<dbReference type="InterPro" id="IPR004332">
    <property type="entry name" value="Transposase_MuDR"/>
</dbReference>
<dbReference type="PANTHER" id="PTHR31973">
    <property type="entry name" value="POLYPROTEIN, PUTATIVE-RELATED"/>
    <property type="match status" value="1"/>
</dbReference>
<evidence type="ECO:0000259" key="1">
    <source>
        <dbReference type="Pfam" id="PF03108"/>
    </source>
</evidence>
<dbReference type="Proteomes" id="UP001318860">
    <property type="component" value="Unassembled WGS sequence"/>
</dbReference>
<sequence length="437" mass="51371">MEQIPTIVYHNEQWGENREYKNFEIIGILIPMDSTFSTLRKILELQIQYKKDVEAMQIRYKLTETLPPLKIESDYNLKFYLEVKSKETDWMKFPLCIYIQNITERTSSMSIESSLKENMGQNAIDYIDNANLISRNVVGEEDTMEIQEITHAEEQFQKGDVYNTKDELIKQLICYALKHYFQYKVKRLCKQKYYVNCIDENCNWHLKASSTSGTTTFIVREHERTHTCPLDKRMSNNRHAMAKIVGDLIKSKFLNNIKTVYTPTYIIRDMKDEHGISLDYKKAWRLKEKALEVIRGRSDESYQKLLAYLYMLEKTNPRSIIEIVRKEDDTFLFLFMAISASIKGWRHCRHVIVVDGTFLKASYGGTLLSACTQDGNGSIFPLLFLIVDYENDGSWVWFFIKIRQTFGLREGMCIVSDRHVSIETAIKEVQNVKYFFI</sequence>
<gene>
    <name evidence="3" type="ORF">DH2020_014457</name>
</gene>
<name>A0ABR0WWJ7_REHGL</name>
<evidence type="ECO:0000313" key="4">
    <source>
        <dbReference type="Proteomes" id="UP001318860"/>
    </source>
</evidence>
<evidence type="ECO:0000313" key="3">
    <source>
        <dbReference type="EMBL" id="KAK6151822.1"/>
    </source>
</evidence>
<keyword evidence="4" id="KW-1185">Reference proteome</keyword>
<dbReference type="InterPro" id="IPR018289">
    <property type="entry name" value="MULE_transposase_dom"/>
</dbReference>
<evidence type="ECO:0000259" key="2">
    <source>
        <dbReference type="Pfam" id="PF10551"/>
    </source>
</evidence>
<accession>A0ABR0WWJ7</accession>
<dbReference type="Pfam" id="PF03108">
    <property type="entry name" value="DBD_Tnp_Mut"/>
    <property type="match status" value="1"/>
</dbReference>
<proteinExistence type="predicted"/>
<dbReference type="EMBL" id="JABTTQ020000007">
    <property type="protein sequence ID" value="KAK6151822.1"/>
    <property type="molecule type" value="Genomic_DNA"/>
</dbReference>
<reference evidence="3 4" key="1">
    <citation type="journal article" date="2021" name="Comput. Struct. Biotechnol. J.">
        <title>De novo genome assembly of the potent medicinal plant Rehmannia glutinosa using nanopore technology.</title>
        <authorList>
            <person name="Ma L."/>
            <person name="Dong C."/>
            <person name="Song C."/>
            <person name="Wang X."/>
            <person name="Zheng X."/>
            <person name="Niu Y."/>
            <person name="Chen S."/>
            <person name="Feng W."/>
        </authorList>
    </citation>
    <scope>NUCLEOTIDE SEQUENCE [LARGE SCALE GENOMIC DNA]</scope>
    <source>
        <strain evidence="3">DH-2019</strain>
    </source>
</reference>
<dbReference type="PANTHER" id="PTHR31973:SF113">
    <property type="entry name" value="PROTEIN FAR1-RELATED SEQUENCE 5-LIKE"/>
    <property type="match status" value="1"/>
</dbReference>
<dbReference type="Pfam" id="PF10551">
    <property type="entry name" value="MULE"/>
    <property type="match status" value="1"/>
</dbReference>
<feature type="domain" description="MULE transposase" evidence="2">
    <location>
        <begin position="351"/>
        <end position="429"/>
    </location>
</feature>
<comment type="caution">
    <text evidence="3">The sequence shown here is derived from an EMBL/GenBank/DDBJ whole genome shotgun (WGS) entry which is preliminary data.</text>
</comment>